<evidence type="ECO:0000313" key="10">
    <source>
        <dbReference type="EMBL" id="RXS94587.1"/>
    </source>
</evidence>
<dbReference type="Pfam" id="PF02838">
    <property type="entry name" value="Glyco_hydro_20b"/>
    <property type="match status" value="1"/>
</dbReference>
<dbReference type="Gene3D" id="3.20.20.80">
    <property type="entry name" value="Glycosidases"/>
    <property type="match status" value="1"/>
</dbReference>
<dbReference type="Proteomes" id="UP000290253">
    <property type="component" value="Unassembled WGS sequence"/>
</dbReference>
<evidence type="ECO:0000256" key="5">
    <source>
        <dbReference type="ARBA" id="ARBA00023295"/>
    </source>
</evidence>
<dbReference type="Gene3D" id="3.30.379.10">
    <property type="entry name" value="Chitobiase/beta-hexosaminidase domain 2-like"/>
    <property type="match status" value="1"/>
</dbReference>
<feature type="chain" id="PRO_5020934481" description="beta-N-acetylhexosaminidase" evidence="7">
    <location>
        <begin position="21"/>
        <end position="702"/>
    </location>
</feature>
<feature type="signal peptide" evidence="7">
    <location>
        <begin position="1"/>
        <end position="20"/>
    </location>
</feature>
<dbReference type="AlphaFoldDB" id="A0A4Q1SC60"/>
<dbReference type="InterPro" id="IPR025705">
    <property type="entry name" value="Beta_hexosaminidase_sua/sub"/>
</dbReference>
<feature type="active site" description="Proton donor" evidence="6">
    <location>
        <position position="309"/>
    </location>
</feature>
<dbReference type="InterPro" id="IPR015882">
    <property type="entry name" value="HEX_bac_N"/>
</dbReference>
<evidence type="ECO:0000256" key="7">
    <source>
        <dbReference type="SAM" id="SignalP"/>
    </source>
</evidence>
<dbReference type="GO" id="GO:0030203">
    <property type="term" value="P:glycosaminoglycan metabolic process"/>
    <property type="evidence" value="ECO:0007669"/>
    <property type="project" value="TreeGrafter"/>
</dbReference>
<dbReference type="InterPro" id="IPR015883">
    <property type="entry name" value="Glyco_hydro_20_cat"/>
</dbReference>
<sequence length="702" mass="77272">MQSCRSLRFLLLGLSLGVSAVSPLFAQSDAPRVLPAPRELHASGTEPIPAAEILVPGADAEDQFAASQLRESLASHGIAEHGNDAVPITLLRADSADAKKILSDNRLSFDAAMQAEGYVLITDKHGIAVIGEAGAGVFYGVQTLKQMIEGRGADAKVWLGTVRDWPAMKYRGIDDDLSRGPVPTLAFQKHQLEIFAAFKGNVYSPYFENTVQYPGNPLPALPGGAMSPSDVKELVAYAQKLHITIIPEQEAFGHLHHVLEYDKYADVAETPNGNVLAPGQPGTLPLIKSWFTQLAAEFPGPFLHVGADETFDLGTGRTKADVDKRGLGTVYADFLAQIHEELAPLDRKLLFWGDVAWSDEAAVQRIPKDMIAVPWVYWHEDSYDKNIVPFKNAGIETWVATGDANWSMQYPLGENAMDNIAGFTESGQRLGSTGELLTVWNDDGEGLFNQDWFGVLFGAVAAWQPQTVATAPAEKAAYQNAFGLQFYGDPSGRIDEAEKELIAAQKDVDTSDKAFWLDPWTVEGQDELEKLRPKLVSSRQHVERAVELIEEVEQSEPEIAEKDALKAMELGARRIDFALEKFELADEMSAAYREAYAMRADKKHATEVRELLSSIGGMNGRCDDIRDGYTLLKSLYSDAWLAENRPFWLGNVQVRYDIAAQLWHKRSMAMQAIKDEWEHTGQMPAPGALGVPLVEGRTTDMQ</sequence>
<evidence type="ECO:0000256" key="6">
    <source>
        <dbReference type="PIRSR" id="PIRSR625705-1"/>
    </source>
</evidence>
<accession>A0A4Q1SC60</accession>
<organism evidence="10 11">
    <name type="scientific">Silvibacterium dinghuense</name>
    <dbReference type="NCBI Taxonomy" id="1560006"/>
    <lineage>
        <taxon>Bacteria</taxon>
        <taxon>Pseudomonadati</taxon>
        <taxon>Acidobacteriota</taxon>
        <taxon>Terriglobia</taxon>
        <taxon>Terriglobales</taxon>
        <taxon>Acidobacteriaceae</taxon>
        <taxon>Silvibacterium</taxon>
    </lineage>
</organism>
<gene>
    <name evidence="10" type="ORF">ESZ00_16120</name>
</gene>
<dbReference type="PRINTS" id="PR00738">
    <property type="entry name" value="GLHYDRLASE20"/>
</dbReference>
<dbReference type="Pfam" id="PF00728">
    <property type="entry name" value="Glyco_hydro_20"/>
    <property type="match status" value="1"/>
</dbReference>
<dbReference type="EMBL" id="SDMK01000003">
    <property type="protein sequence ID" value="RXS94587.1"/>
    <property type="molecule type" value="Genomic_DNA"/>
</dbReference>
<feature type="domain" description="Glycoside hydrolase family 20 catalytic" evidence="8">
    <location>
        <begin position="223"/>
        <end position="379"/>
    </location>
</feature>
<keyword evidence="5" id="KW-0326">Glycosidase</keyword>
<evidence type="ECO:0000256" key="2">
    <source>
        <dbReference type="ARBA" id="ARBA00006285"/>
    </source>
</evidence>
<dbReference type="InterPro" id="IPR029018">
    <property type="entry name" value="Hex-like_dom2"/>
</dbReference>
<evidence type="ECO:0000256" key="3">
    <source>
        <dbReference type="ARBA" id="ARBA00012663"/>
    </source>
</evidence>
<feature type="domain" description="Beta-hexosaminidase bacterial type N-terminal" evidence="9">
    <location>
        <begin position="31"/>
        <end position="165"/>
    </location>
</feature>
<dbReference type="EC" id="3.2.1.52" evidence="3"/>
<dbReference type="GO" id="GO:0005975">
    <property type="term" value="P:carbohydrate metabolic process"/>
    <property type="evidence" value="ECO:0007669"/>
    <property type="project" value="InterPro"/>
</dbReference>
<dbReference type="SUPFAM" id="SSF51445">
    <property type="entry name" value="(Trans)glycosidases"/>
    <property type="match status" value="1"/>
</dbReference>
<evidence type="ECO:0000259" key="8">
    <source>
        <dbReference type="Pfam" id="PF00728"/>
    </source>
</evidence>
<dbReference type="PANTHER" id="PTHR22600:SF57">
    <property type="entry name" value="BETA-N-ACETYLHEXOSAMINIDASE"/>
    <property type="match status" value="1"/>
</dbReference>
<dbReference type="PANTHER" id="PTHR22600">
    <property type="entry name" value="BETA-HEXOSAMINIDASE"/>
    <property type="match status" value="1"/>
</dbReference>
<evidence type="ECO:0000313" key="11">
    <source>
        <dbReference type="Proteomes" id="UP000290253"/>
    </source>
</evidence>
<keyword evidence="7" id="KW-0732">Signal</keyword>
<evidence type="ECO:0000259" key="9">
    <source>
        <dbReference type="Pfam" id="PF02838"/>
    </source>
</evidence>
<comment type="caution">
    <text evidence="10">The sequence shown here is derived from an EMBL/GenBank/DDBJ whole genome shotgun (WGS) entry which is preliminary data.</text>
</comment>
<reference evidence="10 11" key="1">
    <citation type="journal article" date="2016" name="Int. J. Syst. Evol. Microbiol.">
        <title>Acidipila dinghuensis sp. nov., an acidobacterium isolated from forest soil.</title>
        <authorList>
            <person name="Jiang Y.W."/>
            <person name="Wang J."/>
            <person name="Chen M.H."/>
            <person name="Lv Y.Y."/>
            <person name="Qiu L.H."/>
        </authorList>
    </citation>
    <scope>NUCLEOTIDE SEQUENCE [LARGE SCALE GENOMIC DNA]</scope>
    <source>
        <strain evidence="10 11">DHOF10</strain>
    </source>
</reference>
<name>A0A4Q1SC60_9BACT</name>
<dbReference type="SUPFAM" id="SSF55545">
    <property type="entry name" value="beta-N-acetylhexosaminidase-like domain"/>
    <property type="match status" value="1"/>
</dbReference>
<protein>
    <recommendedName>
        <fullName evidence="3">beta-N-acetylhexosaminidase</fullName>
        <ecNumber evidence="3">3.2.1.52</ecNumber>
    </recommendedName>
</protein>
<proteinExistence type="inferred from homology"/>
<evidence type="ECO:0000256" key="4">
    <source>
        <dbReference type="ARBA" id="ARBA00022801"/>
    </source>
</evidence>
<evidence type="ECO:0000256" key="1">
    <source>
        <dbReference type="ARBA" id="ARBA00001231"/>
    </source>
</evidence>
<keyword evidence="4 10" id="KW-0378">Hydrolase</keyword>
<dbReference type="GO" id="GO:0016020">
    <property type="term" value="C:membrane"/>
    <property type="evidence" value="ECO:0007669"/>
    <property type="project" value="TreeGrafter"/>
</dbReference>
<keyword evidence="11" id="KW-1185">Reference proteome</keyword>
<dbReference type="InterPro" id="IPR017853">
    <property type="entry name" value="GH"/>
</dbReference>
<comment type="catalytic activity">
    <reaction evidence="1">
        <text>Hydrolysis of terminal non-reducing N-acetyl-D-hexosamine residues in N-acetyl-beta-D-hexosaminides.</text>
        <dbReference type="EC" id="3.2.1.52"/>
    </reaction>
</comment>
<dbReference type="OrthoDB" id="9763537at2"/>
<dbReference type="GO" id="GO:0004563">
    <property type="term" value="F:beta-N-acetylhexosaminidase activity"/>
    <property type="evidence" value="ECO:0007669"/>
    <property type="project" value="UniProtKB-EC"/>
</dbReference>
<comment type="similarity">
    <text evidence="2">Belongs to the glycosyl hydrolase 20 family.</text>
</comment>